<dbReference type="Proteomes" id="UP001314170">
    <property type="component" value="Unassembled WGS sequence"/>
</dbReference>
<keyword evidence="2" id="KW-1185">Reference proteome</keyword>
<gene>
    <name evidence="1" type="ORF">DCAF_LOCUS4583</name>
</gene>
<accession>A0AAV1QYN8</accession>
<organism evidence="1 2">
    <name type="scientific">Dovyalis caffra</name>
    <dbReference type="NCBI Taxonomy" id="77055"/>
    <lineage>
        <taxon>Eukaryota</taxon>
        <taxon>Viridiplantae</taxon>
        <taxon>Streptophyta</taxon>
        <taxon>Embryophyta</taxon>
        <taxon>Tracheophyta</taxon>
        <taxon>Spermatophyta</taxon>
        <taxon>Magnoliopsida</taxon>
        <taxon>eudicotyledons</taxon>
        <taxon>Gunneridae</taxon>
        <taxon>Pentapetalae</taxon>
        <taxon>rosids</taxon>
        <taxon>fabids</taxon>
        <taxon>Malpighiales</taxon>
        <taxon>Salicaceae</taxon>
        <taxon>Flacourtieae</taxon>
        <taxon>Dovyalis</taxon>
    </lineage>
</organism>
<evidence type="ECO:0000313" key="1">
    <source>
        <dbReference type="EMBL" id="CAK7326877.1"/>
    </source>
</evidence>
<comment type="caution">
    <text evidence="1">The sequence shown here is derived from an EMBL/GenBank/DDBJ whole genome shotgun (WGS) entry which is preliminary data.</text>
</comment>
<reference evidence="1 2" key="1">
    <citation type="submission" date="2024-01" db="EMBL/GenBank/DDBJ databases">
        <authorList>
            <person name="Waweru B."/>
        </authorList>
    </citation>
    <scope>NUCLEOTIDE SEQUENCE [LARGE SCALE GENOMIC DNA]</scope>
</reference>
<sequence>MAAPTPPLPPPPLVPRWVPKRGRVLKESLKIICSFFGHCFGKQSTSPSSTSRVGHVRGPTCRILYRDS</sequence>
<dbReference type="EMBL" id="CAWUPB010000851">
    <property type="protein sequence ID" value="CAK7326877.1"/>
    <property type="molecule type" value="Genomic_DNA"/>
</dbReference>
<evidence type="ECO:0000313" key="2">
    <source>
        <dbReference type="Proteomes" id="UP001314170"/>
    </source>
</evidence>
<protein>
    <submittedName>
        <fullName evidence="1">Uncharacterized protein</fullName>
    </submittedName>
</protein>
<dbReference type="AlphaFoldDB" id="A0AAV1QYN8"/>
<proteinExistence type="predicted"/>
<name>A0AAV1QYN8_9ROSI</name>